<dbReference type="FunCoup" id="A0A6P8H4C0">
    <property type="interactions" value="144"/>
</dbReference>
<accession>A0A6P8H4C0</accession>
<keyword evidence="1" id="KW-0712">Selenocysteine</keyword>
<dbReference type="GO" id="GO:0042446">
    <property type="term" value="P:hormone biosynthetic process"/>
    <property type="evidence" value="ECO:0007669"/>
    <property type="project" value="UniProtKB-KW"/>
</dbReference>
<keyword evidence="1" id="KW-0560">Oxidoreductase</keyword>
<evidence type="ECO:0000313" key="3">
    <source>
        <dbReference type="RefSeq" id="XP_031551199.1"/>
    </source>
</evidence>
<dbReference type="InParanoid" id="A0A6P8H4C0"/>
<evidence type="ECO:0000313" key="2">
    <source>
        <dbReference type="Proteomes" id="UP000515163"/>
    </source>
</evidence>
<evidence type="ECO:0000256" key="1">
    <source>
        <dbReference type="RuleBase" id="RU000676"/>
    </source>
</evidence>
<keyword evidence="2" id="KW-1185">Reference proteome</keyword>
<dbReference type="PIRSF" id="PIRSF001330">
    <property type="entry name" value="IOD"/>
    <property type="match status" value="1"/>
</dbReference>
<protein>
    <recommendedName>
        <fullName evidence="1">Iodothyronine deiodinase</fullName>
    </recommendedName>
</protein>
<reference evidence="3" key="1">
    <citation type="submission" date="2025-08" db="UniProtKB">
        <authorList>
            <consortium name="RefSeq"/>
        </authorList>
    </citation>
    <scope>IDENTIFICATION</scope>
    <source>
        <tissue evidence="3">Tentacle</tissue>
    </source>
</reference>
<dbReference type="AlphaFoldDB" id="A0A6P8H4C0"/>
<dbReference type="PANTHER" id="PTHR11781">
    <property type="entry name" value="IODOTHYRONINE DEIODINASE"/>
    <property type="match status" value="1"/>
</dbReference>
<dbReference type="Gene3D" id="3.40.30.10">
    <property type="entry name" value="Glutaredoxin"/>
    <property type="match status" value="1"/>
</dbReference>
<organism evidence="2 3">
    <name type="scientific">Actinia tenebrosa</name>
    <name type="common">Australian red waratah sea anemone</name>
    <dbReference type="NCBI Taxonomy" id="6105"/>
    <lineage>
        <taxon>Eukaryota</taxon>
        <taxon>Metazoa</taxon>
        <taxon>Cnidaria</taxon>
        <taxon>Anthozoa</taxon>
        <taxon>Hexacorallia</taxon>
        <taxon>Actiniaria</taxon>
        <taxon>Actiniidae</taxon>
        <taxon>Actinia</taxon>
    </lineage>
</organism>
<dbReference type="GO" id="GO:0004800">
    <property type="term" value="F:thyroxine 5'-deiodinase activity"/>
    <property type="evidence" value="ECO:0007669"/>
    <property type="project" value="InterPro"/>
</dbReference>
<dbReference type="OrthoDB" id="428577at2759"/>
<dbReference type="GO" id="GO:0042403">
    <property type="term" value="P:thyroid hormone metabolic process"/>
    <property type="evidence" value="ECO:0007669"/>
    <property type="project" value="TreeGrafter"/>
</dbReference>
<comment type="similarity">
    <text evidence="1">Belongs to the iodothyronine deiodinase family.</text>
</comment>
<dbReference type="GeneID" id="116288531"/>
<dbReference type="InterPro" id="IPR000643">
    <property type="entry name" value="Iodothyronine_deiodinase"/>
</dbReference>
<gene>
    <name evidence="3" type="primary">LOC116288531</name>
</gene>
<comment type="function">
    <text evidence="1">Responsible for the deiodination of T4 (3,5,3',5'-tetraiodothyronine).</text>
</comment>
<dbReference type="KEGG" id="aten:116288531"/>
<dbReference type="Pfam" id="PF00837">
    <property type="entry name" value="T4_deiodinase"/>
    <property type="match status" value="1"/>
</dbReference>
<dbReference type="SUPFAM" id="SSF52833">
    <property type="entry name" value="Thioredoxin-like"/>
    <property type="match status" value="1"/>
</dbReference>
<name>A0A6P8H4C0_ACTTE</name>
<dbReference type="InterPro" id="IPR036249">
    <property type="entry name" value="Thioredoxin-like_sf"/>
</dbReference>
<dbReference type="RefSeq" id="XP_031551199.1">
    <property type="nucleotide sequence ID" value="XM_031695339.1"/>
</dbReference>
<dbReference type="PANTHER" id="PTHR11781:SF24">
    <property type="entry name" value="IODOTHYRONINE DEIODINASE"/>
    <property type="match status" value="1"/>
</dbReference>
<dbReference type="Proteomes" id="UP000515163">
    <property type="component" value="Unplaced"/>
</dbReference>
<sequence length="248" mass="28381">MLDRSTTRLQITKRSMLHLLLRGVFILGLVLKSFHRFRPCLCRLFDVICGVRLSPNIYWKSLFSHEMLEGVVDSILVDWNKTTKPSGKVFNSPLVTLDGEYCRLLEWSRPNRPLIVNFGSLTCPVFMKKLEQYQKMMKDFQDIADFIIVYTEEAHPSDGWALENNFDVPSPKTQSERCAMARLLSTHNASRCPVLVDTMLNAANIAYGAFPIRLYVIEDDHVVYQGGAGPTGYEINEVSDWLKQNTKI</sequence>
<keyword evidence="1" id="KW-0893">Thyroid hormones biosynthesis</keyword>
<proteinExistence type="inferred from homology"/>